<keyword evidence="7" id="KW-1185">Reference proteome</keyword>
<comment type="subcellular location">
    <subcellularLocation>
        <location evidence="5">Cytoplasm</location>
    </subcellularLocation>
    <text evidence="5">Associates with late stage pre-50S ribosomal subunits.</text>
</comment>
<reference evidence="6 7" key="1">
    <citation type="submission" date="2017-05" db="EMBL/GenBank/DDBJ databases">
        <authorList>
            <person name="Song R."/>
            <person name="Chenine A.L."/>
            <person name="Ruprecht R.M."/>
        </authorList>
    </citation>
    <scope>NUCLEOTIDE SEQUENCE [LARGE SCALE GENOMIC DNA]</scope>
    <source>
        <strain evidence="6 7">DSM 26136</strain>
    </source>
</reference>
<evidence type="ECO:0000313" key="7">
    <source>
        <dbReference type="Proteomes" id="UP000196138"/>
    </source>
</evidence>
<evidence type="ECO:0000256" key="3">
    <source>
        <dbReference type="ARBA" id="ARBA00022730"/>
    </source>
</evidence>
<dbReference type="AlphaFoldDB" id="A0A1Y0EP24"/>
<gene>
    <name evidence="5" type="primary">darP</name>
    <name evidence="6" type="ORF">CCO03_12415</name>
</gene>
<sequence length="223" mass="24898">MSRKPKKGYFVKGHFVAAGSELDQELQRELRGGEAPTKTELKAQSTELQALGEALLTLRSDLRAKIALPDRLAEAIAELGRITNFEGKRRQSQFVGKLMRKLDEDEVQAIREALELQRQGANADAAALHAAEHWRERLVADDAAVTDWLAQFPATDTQQLRALVRQARKDHIAPDARAVSEGKAPRQGRAFRELFQLVREQMLAARDAQGEADTDREAHDDEA</sequence>
<dbReference type="InterPro" id="IPR006839">
    <property type="entry name" value="DarP"/>
</dbReference>
<dbReference type="HAMAP" id="MF_00765">
    <property type="entry name" value="DarP"/>
    <property type="match status" value="1"/>
</dbReference>
<dbReference type="GO" id="GO:0005829">
    <property type="term" value="C:cytosol"/>
    <property type="evidence" value="ECO:0007669"/>
    <property type="project" value="TreeGrafter"/>
</dbReference>
<keyword evidence="3 5" id="KW-0699">rRNA-binding</keyword>
<dbReference type="CDD" id="cd16331">
    <property type="entry name" value="YjgA-like"/>
    <property type="match status" value="1"/>
</dbReference>
<name>A0A1Y0EP24_9BURK</name>
<protein>
    <recommendedName>
        <fullName evidence="5">Dual-action ribosomal maturation protein DarP</fullName>
    </recommendedName>
    <alternativeName>
        <fullName evidence="5">Large ribosomal subunit assembly factor DarP</fullName>
    </alternativeName>
</protein>
<dbReference type="EMBL" id="CP021455">
    <property type="protein sequence ID" value="ARU05384.1"/>
    <property type="molecule type" value="Genomic_DNA"/>
</dbReference>
<accession>A0A1Y0EP24</accession>
<evidence type="ECO:0000256" key="4">
    <source>
        <dbReference type="ARBA" id="ARBA00022884"/>
    </source>
</evidence>
<dbReference type="SUPFAM" id="SSF158710">
    <property type="entry name" value="PSPTO4464-like"/>
    <property type="match status" value="1"/>
</dbReference>
<dbReference type="GO" id="GO:0019843">
    <property type="term" value="F:rRNA binding"/>
    <property type="evidence" value="ECO:0007669"/>
    <property type="project" value="UniProtKB-UniRule"/>
</dbReference>
<evidence type="ECO:0000256" key="2">
    <source>
        <dbReference type="ARBA" id="ARBA00022517"/>
    </source>
</evidence>
<evidence type="ECO:0000256" key="1">
    <source>
        <dbReference type="ARBA" id="ARBA00022490"/>
    </source>
</evidence>
<keyword evidence="2 5" id="KW-0690">Ribosome biogenesis</keyword>
<dbReference type="InterPro" id="IPR023153">
    <property type="entry name" value="DarP_sf"/>
</dbReference>
<evidence type="ECO:0000313" key="6">
    <source>
        <dbReference type="EMBL" id="ARU05384.1"/>
    </source>
</evidence>
<keyword evidence="1 5" id="KW-0963">Cytoplasm</keyword>
<dbReference type="KEGG" id="cser:CCO03_12415"/>
<dbReference type="GO" id="GO:1902626">
    <property type="term" value="P:assembly of large subunit precursor of preribosome"/>
    <property type="evidence" value="ECO:0007669"/>
    <property type="project" value="UniProtKB-UniRule"/>
</dbReference>
<dbReference type="NCBIfam" id="NF003593">
    <property type="entry name" value="PRK05255.1-1"/>
    <property type="match status" value="1"/>
</dbReference>
<keyword evidence="4 5" id="KW-0694">RNA-binding</keyword>
<dbReference type="Pfam" id="PF04751">
    <property type="entry name" value="DarP"/>
    <property type="match status" value="1"/>
</dbReference>
<dbReference type="Gene3D" id="1.10.60.30">
    <property type="entry name" value="PSPTO4464-like domains"/>
    <property type="match status" value="2"/>
</dbReference>
<dbReference type="OrthoDB" id="5293604at2"/>
<proteinExistence type="inferred from homology"/>
<comment type="function">
    <text evidence="5">Member of a network of 50S ribosomal subunit biogenesis factors which assembles along the 30S-50S interface, preventing incorrect 23S rRNA structures from forming. Promotes peptidyl transferase center (PTC) maturation.</text>
</comment>
<comment type="similarity">
    <text evidence="5">Belongs to the DarP family.</text>
</comment>
<dbReference type="Proteomes" id="UP000196138">
    <property type="component" value="Chromosome"/>
</dbReference>
<dbReference type="PANTHER" id="PTHR38101">
    <property type="entry name" value="UPF0307 PROTEIN YJGA"/>
    <property type="match status" value="1"/>
</dbReference>
<organism evidence="6 7">
    <name type="scientific">Comamonas serinivorans</name>
    <dbReference type="NCBI Taxonomy" id="1082851"/>
    <lineage>
        <taxon>Bacteria</taxon>
        <taxon>Pseudomonadati</taxon>
        <taxon>Pseudomonadota</taxon>
        <taxon>Betaproteobacteria</taxon>
        <taxon>Burkholderiales</taxon>
        <taxon>Comamonadaceae</taxon>
        <taxon>Comamonas</taxon>
    </lineage>
</organism>
<dbReference type="GO" id="GO:0043022">
    <property type="term" value="F:ribosome binding"/>
    <property type="evidence" value="ECO:0007669"/>
    <property type="project" value="UniProtKB-UniRule"/>
</dbReference>
<evidence type="ECO:0000256" key="5">
    <source>
        <dbReference type="HAMAP-Rule" id="MF_00765"/>
    </source>
</evidence>
<dbReference type="RefSeq" id="WP_087281494.1">
    <property type="nucleotide sequence ID" value="NZ_CP021455.1"/>
</dbReference>
<dbReference type="PANTHER" id="PTHR38101:SF1">
    <property type="entry name" value="UPF0307 PROTEIN YJGA"/>
    <property type="match status" value="1"/>
</dbReference>